<dbReference type="PANTHER" id="PTHR44591">
    <property type="entry name" value="STRESS RESPONSE REGULATOR PROTEIN 1"/>
    <property type="match status" value="1"/>
</dbReference>
<dbReference type="AlphaFoldDB" id="A0AAU9ELV8"/>
<keyword evidence="2" id="KW-0902">Two-component regulatory system</keyword>
<evidence type="ECO:0000256" key="2">
    <source>
        <dbReference type="ARBA" id="ARBA00023012"/>
    </source>
</evidence>
<dbReference type="KEGG" id="dmp:FAK_39460"/>
<evidence type="ECO:0000256" key="3">
    <source>
        <dbReference type="PROSITE-ProRule" id="PRU00169"/>
    </source>
</evidence>
<dbReference type="PANTHER" id="PTHR44591:SF14">
    <property type="entry name" value="PROTEIN PILG"/>
    <property type="match status" value="1"/>
</dbReference>
<keyword evidence="6" id="KW-1185">Reference proteome</keyword>
<keyword evidence="1 3" id="KW-0597">Phosphoprotein</keyword>
<dbReference type="RefSeq" id="WP_338603362.1">
    <property type="nucleotide sequence ID" value="NZ_AP028679.1"/>
</dbReference>
<evidence type="ECO:0000313" key="5">
    <source>
        <dbReference type="EMBL" id="BEQ16880.1"/>
    </source>
</evidence>
<dbReference type="InterPro" id="IPR001789">
    <property type="entry name" value="Sig_transdc_resp-reg_receiver"/>
</dbReference>
<evidence type="ECO:0000259" key="4">
    <source>
        <dbReference type="PROSITE" id="PS50110"/>
    </source>
</evidence>
<dbReference type="InterPro" id="IPR011006">
    <property type="entry name" value="CheY-like_superfamily"/>
</dbReference>
<evidence type="ECO:0000256" key="1">
    <source>
        <dbReference type="ARBA" id="ARBA00022553"/>
    </source>
</evidence>
<reference evidence="6" key="1">
    <citation type="journal article" date="2023" name="Arch. Microbiol.">
        <title>Desulfoferula mesophilus gen. nov. sp. nov., a mesophilic sulfate-reducing bacterium isolated from a brackish lake sediment.</title>
        <authorList>
            <person name="Watanabe T."/>
            <person name="Yabe T."/>
            <person name="Tsuji J.M."/>
            <person name="Fukui M."/>
        </authorList>
    </citation>
    <scope>NUCLEOTIDE SEQUENCE [LARGE SCALE GENOMIC DNA]</scope>
    <source>
        <strain evidence="6">12FAK</strain>
    </source>
</reference>
<accession>A0AAU9ELV8</accession>
<dbReference type="Proteomes" id="UP001366166">
    <property type="component" value="Chromosome"/>
</dbReference>
<dbReference type="PROSITE" id="PS50110">
    <property type="entry name" value="RESPONSE_REGULATORY"/>
    <property type="match status" value="1"/>
</dbReference>
<dbReference type="Pfam" id="PF00072">
    <property type="entry name" value="Response_reg"/>
    <property type="match status" value="1"/>
</dbReference>
<feature type="modified residue" description="4-aspartylphosphate" evidence="3">
    <location>
        <position position="54"/>
    </location>
</feature>
<proteinExistence type="predicted"/>
<dbReference type="EMBL" id="AP028679">
    <property type="protein sequence ID" value="BEQ16880.1"/>
    <property type="molecule type" value="Genomic_DNA"/>
</dbReference>
<dbReference type="SUPFAM" id="SSF52172">
    <property type="entry name" value="CheY-like"/>
    <property type="match status" value="1"/>
</dbReference>
<dbReference type="SMART" id="SM00448">
    <property type="entry name" value="REC"/>
    <property type="match status" value="1"/>
</dbReference>
<dbReference type="Gene3D" id="3.40.50.2300">
    <property type="match status" value="1"/>
</dbReference>
<feature type="domain" description="Response regulatory" evidence="4">
    <location>
        <begin position="5"/>
        <end position="119"/>
    </location>
</feature>
<name>A0AAU9ELV8_9BACT</name>
<sequence length="143" mass="15878">MQDIRVLVVDDDPDFLESVSERLNNRGCVVDTALDGAMALEKIGQNLYDAIVLDLQMPKVDGMETLKQALANKPSLQIILLTGHASVQVGVEAMRLGALDFMEKPADLDQLVEKIKEGKARRIDIDDQTREAAVREALKKYGW</sequence>
<protein>
    <submittedName>
        <fullName evidence="5">Response regulator</fullName>
    </submittedName>
</protein>
<organism evidence="5 6">
    <name type="scientific">Desulfoferula mesophila</name>
    <dbReference type="NCBI Taxonomy" id="3058419"/>
    <lineage>
        <taxon>Bacteria</taxon>
        <taxon>Pseudomonadati</taxon>
        <taxon>Thermodesulfobacteriota</taxon>
        <taxon>Desulfarculia</taxon>
        <taxon>Desulfarculales</taxon>
        <taxon>Desulfarculaceae</taxon>
        <taxon>Desulfoferula</taxon>
    </lineage>
</organism>
<evidence type="ECO:0000313" key="6">
    <source>
        <dbReference type="Proteomes" id="UP001366166"/>
    </source>
</evidence>
<dbReference type="GO" id="GO:0000160">
    <property type="term" value="P:phosphorelay signal transduction system"/>
    <property type="evidence" value="ECO:0007669"/>
    <property type="project" value="UniProtKB-KW"/>
</dbReference>
<gene>
    <name evidence="5" type="ORF">FAK_39460</name>
</gene>
<dbReference type="InterPro" id="IPR050595">
    <property type="entry name" value="Bact_response_regulator"/>
</dbReference>